<dbReference type="RefSeq" id="WP_082445123.1">
    <property type="nucleotide sequence ID" value="NZ_JASPFP010000001.1"/>
</dbReference>
<evidence type="ECO:0008006" key="3">
    <source>
        <dbReference type="Google" id="ProtNLM"/>
    </source>
</evidence>
<comment type="caution">
    <text evidence="1">The sequence shown here is derived from an EMBL/GenBank/DDBJ whole genome shotgun (WGS) entry which is preliminary data.</text>
</comment>
<protein>
    <recommendedName>
        <fullName evidence="3">Inner membrane protein</fullName>
    </recommendedName>
</protein>
<keyword evidence="2" id="KW-1185">Reference proteome</keyword>
<evidence type="ECO:0000313" key="1">
    <source>
        <dbReference type="EMBL" id="PTQ62137.1"/>
    </source>
</evidence>
<evidence type="ECO:0000313" key="2">
    <source>
        <dbReference type="Proteomes" id="UP000244189"/>
    </source>
</evidence>
<dbReference type="AlphaFoldDB" id="A0A2T5GS33"/>
<accession>A0A2T5GS33</accession>
<organism evidence="1 2">
    <name type="scientific">Sphingomonas aurantiaca</name>
    <dbReference type="NCBI Taxonomy" id="185949"/>
    <lineage>
        <taxon>Bacteria</taxon>
        <taxon>Pseudomonadati</taxon>
        <taxon>Pseudomonadota</taxon>
        <taxon>Alphaproteobacteria</taxon>
        <taxon>Sphingomonadales</taxon>
        <taxon>Sphingomonadaceae</taxon>
        <taxon>Sphingomonas</taxon>
    </lineage>
</organism>
<reference evidence="1 2" key="1">
    <citation type="submission" date="2018-04" db="EMBL/GenBank/DDBJ databases">
        <title>Genomic Encyclopedia of Type Strains, Phase III (KMG-III): the genomes of soil and plant-associated and newly described type strains.</title>
        <authorList>
            <person name="Whitman W."/>
        </authorList>
    </citation>
    <scope>NUCLEOTIDE SEQUENCE [LARGE SCALE GENOMIC DNA]</scope>
    <source>
        <strain evidence="1 2">MA101b</strain>
    </source>
</reference>
<dbReference type="Proteomes" id="UP000244189">
    <property type="component" value="Unassembled WGS sequence"/>
</dbReference>
<gene>
    <name evidence="1" type="ORF">C8J26_0414</name>
</gene>
<name>A0A2T5GS33_9SPHN</name>
<dbReference type="EMBL" id="QAOG01000001">
    <property type="protein sequence ID" value="PTQ62137.1"/>
    <property type="molecule type" value="Genomic_DNA"/>
</dbReference>
<sequence length="295" mass="30466">MGVILALVGLAFIAGLGLMGYAVRTLPWFATFRATNAASTAAGQKAAAGNAGYIPSQPLGPDGQPQAAAPVDTAVLATREATLAAQLTALEARTATITTDATAAGGQATRAEGLMVAFAARRALDRGVGLGYLEEQLRLRFAQAQPRATTTLIQAARQPVTLEDLRQGLDTIAPDITASTGDGWLDTLQHQIDSLVVLRKAGTPSPMPTDRLARARRLLEAGQVEAARAEVARLPGAAQAGNWMSAARRYVVARQALDVIENTALIGQAGQPQPAPVVIPAPVVETATPDDAAGI</sequence>
<proteinExistence type="predicted"/>